<gene>
    <name evidence="2" type="ORF">PGT21_035468</name>
    <name evidence="4" type="ORF">PGTUg99_002113</name>
    <name evidence="3" type="ORF">PGTUg99_010630</name>
</gene>
<dbReference type="EMBL" id="VDEP01000341">
    <property type="protein sequence ID" value="KAA1100296.1"/>
    <property type="molecule type" value="Genomic_DNA"/>
</dbReference>
<name>A0A5B0PA37_PUCGR</name>
<dbReference type="EMBL" id="VSWC01000066">
    <property type="protein sequence ID" value="KAA1098457.1"/>
    <property type="molecule type" value="Genomic_DNA"/>
</dbReference>
<feature type="region of interest" description="Disordered" evidence="1">
    <location>
        <begin position="1"/>
        <end position="31"/>
    </location>
</feature>
<proteinExistence type="predicted"/>
<reference evidence="5 6" key="1">
    <citation type="submission" date="2019-05" db="EMBL/GenBank/DDBJ databases">
        <title>Emergence of the Ug99 lineage of the wheat stem rust pathogen through somatic hybridization.</title>
        <authorList>
            <person name="Li F."/>
            <person name="Upadhyaya N.M."/>
            <person name="Sperschneider J."/>
            <person name="Matny O."/>
            <person name="Nguyen-Phuc H."/>
            <person name="Mago R."/>
            <person name="Raley C."/>
            <person name="Miller M.E."/>
            <person name="Silverstein K.A.T."/>
            <person name="Henningsen E."/>
            <person name="Hirsch C.D."/>
            <person name="Visser B."/>
            <person name="Pretorius Z.A."/>
            <person name="Steffenson B.J."/>
            <person name="Schwessinger B."/>
            <person name="Dodds P.N."/>
            <person name="Figueroa M."/>
        </authorList>
    </citation>
    <scope>NUCLEOTIDE SEQUENCE [LARGE SCALE GENOMIC DNA]</scope>
    <source>
        <strain evidence="2">21-0</strain>
        <strain evidence="3 6">Ug99</strain>
    </source>
</reference>
<comment type="caution">
    <text evidence="2">The sequence shown here is derived from an EMBL/GenBank/DDBJ whole genome shotgun (WGS) entry which is preliminary data.</text>
</comment>
<protein>
    <submittedName>
        <fullName evidence="2">Uncharacterized protein</fullName>
    </submittedName>
</protein>
<organism evidence="2 5">
    <name type="scientific">Puccinia graminis f. sp. tritici</name>
    <dbReference type="NCBI Taxonomy" id="56615"/>
    <lineage>
        <taxon>Eukaryota</taxon>
        <taxon>Fungi</taxon>
        <taxon>Dikarya</taxon>
        <taxon>Basidiomycota</taxon>
        <taxon>Pucciniomycotina</taxon>
        <taxon>Pucciniomycetes</taxon>
        <taxon>Pucciniales</taxon>
        <taxon>Pucciniaceae</taxon>
        <taxon>Puccinia</taxon>
    </lineage>
</organism>
<dbReference type="Proteomes" id="UP000324748">
    <property type="component" value="Unassembled WGS sequence"/>
</dbReference>
<keyword evidence="5" id="KW-1185">Reference proteome</keyword>
<dbReference type="Proteomes" id="UP000325313">
    <property type="component" value="Unassembled WGS sequence"/>
</dbReference>
<feature type="compositionally biased region" description="Polar residues" evidence="1">
    <location>
        <begin position="143"/>
        <end position="152"/>
    </location>
</feature>
<dbReference type="AlphaFoldDB" id="A0A5B0PA37"/>
<feature type="compositionally biased region" description="Low complexity" evidence="1">
    <location>
        <begin position="153"/>
        <end position="164"/>
    </location>
</feature>
<evidence type="ECO:0000313" key="5">
    <source>
        <dbReference type="Proteomes" id="UP000324748"/>
    </source>
</evidence>
<evidence type="ECO:0000313" key="3">
    <source>
        <dbReference type="EMBL" id="KAA1100296.1"/>
    </source>
</evidence>
<evidence type="ECO:0000313" key="6">
    <source>
        <dbReference type="Proteomes" id="UP000325313"/>
    </source>
</evidence>
<sequence length="164" mass="17398">MEELNFGLSDHPSRLESGSCIHSPAGGPAEAELDPRAHLAAVDRRALNNEKKEETRTGGALPFRTGIGRCGLHIGALPDYGKGGVVGRMLYGDGVRRIRKGSMAASNYVFKSFRGFRLTKPRLMRAQSPNSAGEVGAFGSVYKGTTNPGTTQPSPDDSLSPSPI</sequence>
<evidence type="ECO:0000256" key="1">
    <source>
        <dbReference type="SAM" id="MobiDB-lite"/>
    </source>
</evidence>
<accession>A0A5B0PA37</accession>
<evidence type="ECO:0000313" key="4">
    <source>
        <dbReference type="EMBL" id="KAA1103597.1"/>
    </source>
</evidence>
<dbReference type="EMBL" id="VDEP01000329">
    <property type="protein sequence ID" value="KAA1103597.1"/>
    <property type="molecule type" value="Genomic_DNA"/>
</dbReference>
<feature type="region of interest" description="Disordered" evidence="1">
    <location>
        <begin position="127"/>
        <end position="164"/>
    </location>
</feature>
<evidence type="ECO:0000313" key="2">
    <source>
        <dbReference type="EMBL" id="KAA1098457.1"/>
    </source>
</evidence>